<feature type="transmembrane region" description="Helical" evidence="5">
    <location>
        <begin position="42"/>
        <end position="64"/>
    </location>
</feature>
<proteinExistence type="inferred from homology"/>
<evidence type="ECO:0000313" key="6">
    <source>
        <dbReference type="EMBL" id="SCD20922.1"/>
    </source>
</evidence>
<comment type="subcellular location">
    <subcellularLocation>
        <location evidence="5">Cell membrane</location>
        <topology evidence="5">Multi-pass membrane protein</topology>
    </subcellularLocation>
    <subcellularLocation>
        <location evidence="1">Membrane</location>
        <topology evidence="1">Multi-pass membrane protein</topology>
    </subcellularLocation>
</comment>
<evidence type="ECO:0000256" key="5">
    <source>
        <dbReference type="RuleBase" id="RU363041"/>
    </source>
</evidence>
<keyword evidence="4 5" id="KW-0472">Membrane</keyword>
<dbReference type="STRING" id="1642647.PSM36_2115"/>
<dbReference type="PANTHER" id="PTHR43701:SF5">
    <property type="entry name" value="MEMBRANE TRANSPORTER PROTEIN-RELATED"/>
    <property type="match status" value="1"/>
</dbReference>
<protein>
    <recommendedName>
        <fullName evidence="5">Probable membrane transporter protein</fullName>
    </recommendedName>
</protein>
<feature type="transmembrane region" description="Helical" evidence="5">
    <location>
        <begin position="213"/>
        <end position="232"/>
    </location>
</feature>
<evidence type="ECO:0000313" key="7">
    <source>
        <dbReference type="Proteomes" id="UP000187464"/>
    </source>
</evidence>
<dbReference type="AlphaFoldDB" id="A0A1R3T446"/>
<dbReference type="GO" id="GO:0005886">
    <property type="term" value="C:plasma membrane"/>
    <property type="evidence" value="ECO:0007669"/>
    <property type="project" value="UniProtKB-SubCell"/>
</dbReference>
<dbReference type="KEGG" id="psac:PSM36_2115"/>
<evidence type="ECO:0000256" key="1">
    <source>
        <dbReference type="ARBA" id="ARBA00004141"/>
    </source>
</evidence>
<comment type="similarity">
    <text evidence="5">Belongs to the 4-toluene sulfonate uptake permease (TSUP) (TC 2.A.102) family.</text>
</comment>
<feature type="transmembrane region" description="Helical" evidence="5">
    <location>
        <begin position="244"/>
        <end position="261"/>
    </location>
</feature>
<keyword evidence="2 5" id="KW-0812">Transmembrane</keyword>
<sequence>MFFYSDITPLYFVLPAIGFIVGLFGTMLGGGGGFIFLPVLTLLLHVPASVAVSTSLVATLPICALGTLGHVKQRNIAYTIAPVFLLAGVAGTFAGAAIAGRISSEELKTAFGIYAVLISGNIFYDTWKRKKKDHTAQQRRGWTKTTKGWFFGLMAGLVTGVFGASGTAPVLAGLLSLDIPLKRVVGTSLLVILVNTVFAVGAHVLVGQTDLTLVYFLTAGSALGAIAGPRLLSKSNVGSSESKVRYGYAAVMIFIGILMIIK</sequence>
<dbReference type="PANTHER" id="PTHR43701">
    <property type="entry name" value="MEMBRANE TRANSPORTER PROTEIN MJ0441-RELATED"/>
    <property type="match status" value="1"/>
</dbReference>
<name>A0A1R3T446_9BACT</name>
<dbReference type="Pfam" id="PF01925">
    <property type="entry name" value="TauE"/>
    <property type="match status" value="1"/>
</dbReference>
<feature type="transmembrane region" description="Helical" evidence="5">
    <location>
        <begin position="148"/>
        <end position="172"/>
    </location>
</feature>
<feature type="transmembrane region" description="Helical" evidence="5">
    <location>
        <begin position="76"/>
        <end position="99"/>
    </location>
</feature>
<dbReference type="EMBL" id="LT605205">
    <property type="protein sequence ID" value="SCD20922.1"/>
    <property type="molecule type" value="Genomic_DNA"/>
</dbReference>
<feature type="transmembrane region" description="Helical" evidence="5">
    <location>
        <begin position="12"/>
        <end position="36"/>
    </location>
</feature>
<organism evidence="6 7">
    <name type="scientific">Proteiniphilum saccharofermentans</name>
    <dbReference type="NCBI Taxonomy" id="1642647"/>
    <lineage>
        <taxon>Bacteria</taxon>
        <taxon>Pseudomonadati</taxon>
        <taxon>Bacteroidota</taxon>
        <taxon>Bacteroidia</taxon>
        <taxon>Bacteroidales</taxon>
        <taxon>Dysgonomonadaceae</taxon>
        <taxon>Proteiniphilum</taxon>
    </lineage>
</organism>
<evidence type="ECO:0000256" key="2">
    <source>
        <dbReference type="ARBA" id="ARBA00022692"/>
    </source>
</evidence>
<dbReference type="RefSeq" id="WP_076930842.1">
    <property type="nucleotide sequence ID" value="NZ_LT605205.1"/>
</dbReference>
<dbReference type="InterPro" id="IPR002781">
    <property type="entry name" value="TM_pro_TauE-like"/>
</dbReference>
<accession>A0A1R3T446</accession>
<evidence type="ECO:0000256" key="4">
    <source>
        <dbReference type="ARBA" id="ARBA00023136"/>
    </source>
</evidence>
<reference evidence="6 7" key="1">
    <citation type="submission" date="2016-08" db="EMBL/GenBank/DDBJ databases">
        <authorList>
            <person name="Seilhamer J.J."/>
        </authorList>
    </citation>
    <scope>NUCLEOTIDE SEQUENCE [LARGE SCALE GENOMIC DNA]</scope>
    <source>
        <strain evidence="6">M3/6</strain>
    </source>
</reference>
<gene>
    <name evidence="6" type="ORF">PSM36_2115</name>
</gene>
<keyword evidence="5" id="KW-1003">Cell membrane</keyword>
<dbReference type="InterPro" id="IPR051598">
    <property type="entry name" value="TSUP/Inactive_protease-like"/>
</dbReference>
<keyword evidence="7" id="KW-1185">Reference proteome</keyword>
<keyword evidence="3 5" id="KW-1133">Transmembrane helix</keyword>
<feature type="transmembrane region" description="Helical" evidence="5">
    <location>
        <begin position="184"/>
        <end position="206"/>
    </location>
</feature>
<dbReference type="Proteomes" id="UP000187464">
    <property type="component" value="Chromosome I"/>
</dbReference>
<feature type="transmembrane region" description="Helical" evidence="5">
    <location>
        <begin position="111"/>
        <end position="127"/>
    </location>
</feature>
<evidence type="ECO:0000256" key="3">
    <source>
        <dbReference type="ARBA" id="ARBA00022989"/>
    </source>
</evidence>